<evidence type="ECO:0000313" key="7">
    <source>
        <dbReference type="Proteomes" id="UP000242146"/>
    </source>
</evidence>
<name>A0A1X2GB63_9FUNG</name>
<dbReference type="AlphaFoldDB" id="A0A1X2GB63"/>
<keyword evidence="7" id="KW-1185">Reference proteome</keyword>
<evidence type="ECO:0000256" key="3">
    <source>
        <dbReference type="SAM" id="Coils"/>
    </source>
</evidence>
<dbReference type="GO" id="GO:0033309">
    <property type="term" value="C:SBF transcription complex"/>
    <property type="evidence" value="ECO:0007669"/>
    <property type="project" value="TreeGrafter"/>
</dbReference>
<keyword evidence="3" id="KW-0175">Coiled coil</keyword>
<proteinExistence type="predicted"/>
<dbReference type="PANTHER" id="PTHR43828:SF3">
    <property type="entry name" value="CHROMO DOMAIN-CONTAINING PROTEIN"/>
    <property type="match status" value="1"/>
</dbReference>
<dbReference type="EMBL" id="MCGT01000025">
    <property type="protein sequence ID" value="ORX49784.1"/>
    <property type="molecule type" value="Genomic_DNA"/>
</dbReference>
<evidence type="ECO:0000259" key="5">
    <source>
        <dbReference type="PROSITE" id="PS51299"/>
    </source>
</evidence>
<dbReference type="Proteomes" id="UP000242146">
    <property type="component" value="Unassembled WGS sequence"/>
</dbReference>
<reference evidence="6 7" key="1">
    <citation type="submission" date="2016-07" db="EMBL/GenBank/DDBJ databases">
        <title>Pervasive Adenine N6-methylation of Active Genes in Fungi.</title>
        <authorList>
            <consortium name="DOE Joint Genome Institute"/>
            <person name="Mondo S.J."/>
            <person name="Dannebaum R.O."/>
            <person name="Kuo R.C."/>
            <person name="Labutti K."/>
            <person name="Haridas S."/>
            <person name="Kuo A."/>
            <person name="Salamov A."/>
            <person name="Ahrendt S.R."/>
            <person name="Lipzen A."/>
            <person name="Sullivan W."/>
            <person name="Andreopoulos W.B."/>
            <person name="Clum A."/>
            <person name="Lindquist E."/>
            <person name="Daum C."/>
            <person name="Ramamoorthy G.K."/>
            <person name="Gryganskyi A."/>
            <person name="Culley D."/>
            <person name="Magnuson J.K."/>
            <person name="James T.Y."/>
            <person name="O'Malley M.A."/>
            <person name="Stajich J.E."/>
            <person name="Spatafora J.W."/>
            <person name="Visel A."/>
            <person name="Grigoriev I.V."/>
        </authorList>
    </citation>
    <scope>NUCLEOTIDE SEQUENCE [LARGE SCALE GENOMIC DNA]</scope>
    <source>
        <strain evidence="6 7">NRRL 3301</strain>
    </source>
</reference>
<dbReference type="GO" id="GO:0003677">
    <property type="term" value="F:DNA binding"/>
    <property type="evidence" value="ECO:0007669"/>
    <property type="project" value="InterPro"/>
</dbReference>
<evidence type="ECO:0000256" key="1">
    <source>
        <dbReference type="ARBA" id="ARBA00022737"/>
    </source>
</evidence>
<sequence length="431" mass="49336">MEDMEFPPDKADYLLFRGTYSGTQVFVMSVSGIDIMRRRKDAYINATQILKLAGFDKGKRTKILEREVHSLTHEKIQGGYGKYQGTWVPFPLGQQLSDRYGVLEILRPLFDLDPETWSTLRDKTQIPAKPKPKKVYTLADVESPPPSSPCFFSSPLWDSQDTFDSTYSPTKRKTDRPSSVDPEEEEDDDDATPKKRPKKTDKADKSDKTDNDKPNEKGNELVSVVQQMVEAMDIDFQAKLSVRQDEISQLQHQNAQLTKQLENERKDWEHLRYVGLEQLTRAQSRIHLLEEAIQKAGLRDVAIGSSFAIDWQAMEPSSTNQPSSTAIPTPASKKKKRADEFIERQVQELRSKLHQANMKAQQQKHNLEDRLARSQETEAMCKRLIASCCNLPLNKIDDLIGPLTTAIENDPPDMEFSRVIGFMERLRQHQQ</sequence>
<dbReference type="InterPro" id="IPR051642">
    <property type="entry name" value="SWI6-like"/>
</dbReference>
<organism evidence="6 7">
    <name type="scientific">Hesseltinella vesiculosa</name>
    <dbReference type="NCBI Taxonomy" id="101127"/>
    <lineage>
        <taxon>Eukaryota</taxon>
        <taxon>Fungi</taxon>
        <taxon>Fungi incertae sedis</taxon>
        <taxon>Mucoromycota</taxon>
        <taxon>Mucoromycotina</taxon>
        <taxon>Mucoromycetes</taxon>
        <taxon>Mucorales</taxon>
        <taxon>Cunninghamellaceae</taxon>
        <taxon>Hesseltinella</taxon>
    </lineage>
</organism>
<dbReference type="OrthoDB" id="6718656at2759"/>
<dbReference type="Gene3D" id="3.10.260.10">
    <property type="entry name" value="Transcription regulator HTH, APSES-type DNA-binding domain"/>
    <property type="match status" value="1"/>
</dbReference>
<evidence type="ECO:0000256" key="2">
    <source>
        <dbReference type="ARBA" id="ARBA00023043"/>
    </source>
</evidence>
<dbReference type="PANTHER" id="PTHR43828">
    <property type="entry name" value="ASPARAGINASE"/>
    <property type="match status" value="1"/>
</dbReference>
<evidence type="ECO:0000256" key="4">
    <source>
        <dbReference type="SAM" id="MobiDB-lite"/>
    </source>
</evidence>
<feature type="compositionally biased region" description="Acidic residues" evidence="4">
    <location>
        <begin position="181"/>
        <end position="190"/>
    </location>
</feature>
<dbReference type="SUPFAM" id="SSF54616">
    <property type="entry name" value="DNA-binding domain of Mlu1-box binding protein MBP1"/>
    <property type="match status" value="1"/>
</dbReference>
<feature type="compositionally biased region" description="Basic and acidic residues" evidence="4">
    <location>
        <begin position="200"/>
        <end position="219"/>
    </location>
</feature>
<dbReference type="Pfam" id="PF04383">
    <property type="entry name" value="KilA-N"/>
    <property type="match status" value="1"/>
</dbReference>
<feature type="compositionally biased region" description="Polar residues" evidence="4">
    <location>
        <begin position="315"/>
        <end position="327"/>
    </location>
</feature>
<feature type="coiled-coil region" evidence="3">
    <location>
        <begin position="240"/>
        <end position="267"/>
    </location>
</feature>
<dbReference type="InterPro" id="IPR018004">
    <property type="entry name" value="KilA/APSES_HTH"/>
</dbReference>
<dbReference type="PROSITE" id="PS51299">
    <property type="entry name" value="HTH_APSES"/>
    <property type="match status" value="1"/>
</dbReference>
<dbReference type="GO" id="GO:0000981">
    <property type="term" value="F:DNA-binding transcription factor activity, RNA polymerase II-specific"/>
    <property type="evidence" value="ECO:0007669"/>
    <property type="project" value="UniProtKB-ARBA"/>
</dbReference>
<feature type="region of interest" description="Disordered" evidence="4">
    <location>
        <begin position="315"/>
        <end position="337"/>
    </location>
</feature>
<dbReference type="STRING" id="101127.A0A1X2GB63"/>
<dbReference type="InterPro" id="IPR003163">
    <property type="entry name" value="Tscrpt_reg_HTH_APSES-type"/>
</dbReference>
<feature type="coiled-coil region" evidence="3">
    <location>
        <begin position="339"/>
        <end position="377"/>
    </location>
</feature>
<dbReference type="SMART" id="SM01252">
    <property type="entry name" value="KilA-N"/>
    <property type="match status" value="1"/>
</dbReference>
<keyword evidence="1" id="KW-0677">Repeat</keyword>
<protein>
    <submittedName>
        <fullName evidence="6">Apses-domain-containing protein</fullName>
    </submittedName>
</protein>
<gene>
    <name evidence="6" type="ORF">DM01DRAFT_306561</name>
</gene>
<feature type="domain" description="HTH APSES-type" evidence="5">
    <location>
        <begin position="15"/>
        <end position="121"/>
    </location>
</feature>
<dbReference type="GO" id="GO:0030907">
    <property type="term" value="C:MBF transcription complex"/>
    <property type="evidence" value="ECO:0007669"/>
    <property type="project" value="TreeGrafter"/>
</dbReference>
<comment type="caution">
    <text evidence="6">The sequence shown here is derived from an EMBL/GenBank/DDBJ whole genome shotgun (WGS) entry which is preliminary data.</text>
</comment>
<accession>A0A1X2GB63</accession>
<evidence type="ECO:0000313" key="6">
    <source>
        <dbReference type="EMBL" id="ORX49784.1"/>
    </source>
</evidence>
<feature type="region of interest" description="Disordered" evidence="4">
    <location>
        <begin position="162"/>
        <end position="219"/>
    </location>
</feature>
<keyword evidence="2" id="KW-0040">ANK repeat</keyword>
<dbReference type="InterPro" id="IPR036887">
    <property type="entry name" value="HTH_APSES_sf"/>
</dbReference>